<sequence>MRRAPTLTPPHRTVPMDYIDGDTSQVVRGLRYDMLLICREHNIPRKHITPYVSRWGYGFTIQGADYDPDKHRHVNLWTKQGYMQRFRLKAGAAEYRTLMHLPDYDRLLGAVERDYSPGSLTAELTATLAQVLQLWAAAKNDGDNTIDLRQIDEIVAARLNHFVRAWLSQDNT</sequence>
<comment type="caution">
    <text evidence="1">The sequence shown here is derived from an EMBL/GenBank/DDBJ whole genome shotgun (WGS) entry which is preliminary data.</text>
</comment>
<proteinExistence type="predicted"/>
<accession>A0A2T0N2K7</accession>
<dbReference type="OrthoDB" id="9870836at2"/>
<dbReference type="EMBL" id="PVNG01000006">
    <property type="protein sequence ID" value="PRX66169.1"/>
    <property type="molecule type" value="Genomic_DNA"/>
</dbReference>
<name>A0A2T0N2K7_9ACTN</name>
<gene>
    <name evidence="1" type="ORF">B0I32_106305</name>
</gene>
<organism evidence="1 2">
    <name type="scientific">Nonomuraea fuscirosea</name>
    <dbReference type="NCBI Taxonomy" id="1291556"/>
    <lineage>
        <taxon>Bacteria</taxon>
        <taxon>Bacillati</taxon>
        <taxon>Actinomycetota</taxon>
        <taxon>Actinomycetes</taxon>
        <taxon>Streptosporangiales</taxon>
        <taxon>Streptosporangiaceae</taxon>
        <taxon>Nonomuraea</taxon>
    </lineage>
</organism>
<dbReference type="Proteomes" id="UP000238312">
    <property type="component" value="Unassembled WGS sequence"/>
</dbReference>
<protein>
    <submittedName>
        <fullName evidence="1">Uncharacterized protein</fullName>
    </submittedName>
</protein>
<evidence type="ECO:0000313" key="2">
    <source>
        <dbReference type="Proteomes" id="UP000238312"/>
    </source>
</evidence>
<dbReference type="AlphaFoldDB" id="A0A2T0N2K7"/>
<keyword evidence="2" id="KW-1185">Reference proteome</keyword>
<reference evidence="1 2" key="1">
    <citation type="submission" date="2018-03" db="EMBL/GenBank/DDBJ databases">
        <title>Genomic Encyclopedia of Type Strains, Phase III (KMG-III): the genomes of soil and plant-associated and newly described type strains.</title>
        <authorList>
            <person name="Whitman W."/>
        </authorList>
    </citation>
    <scope>NUCLEOTIDE SEQUENCE [LARGE SCALE GENOMIC DNA]</scope>
    <source>
        <strain evidence="1 2">CGMCC 4.7104</strain>
    </source>
</reference>
<evidence type="ECO:0000313" key="1">
    <source>
        <dbReference type="EMBL" id="PRX66169.1"/>
    </source>
</evidence>
<dbReference type="RefSeq" id="WP_106239799.1">
    <property type="nucleotide sequence ID" value="NZ_PVNG01000006.1"/>
</dbReference>